<dbReference type="RefSeq" id="XP_013905760.1">
    <property type="nucleotide sequence ID" value="XM_014050306.1"/>
</dbReference>
<dbReference type="Proteomes" id="UP000054498">
    <property type="component" value="Unassembled WGS sequence"/>
</dbReference>
<reference evidence="3 4" key="1">
    <citation type="journal article" date="2013" name="BMC Genomics">
        <title>Reconstruction of the lipid metabolism for the microalga Monoraphidium neglectum from its genome sequence reveals characteristics suitable for biofuel production.</title>
        <authorList>
            <person name="Bogen C."/>
            <person name="Al-Dilaimi A."/>
            <person name="Albersmeier A."/>
            <person name="Wichmann J."/>
            <person name="Grundmann M."/>
            <person name="Rupp O."/>
            <person name="Lauersen K.J."/>
            <person name="Blifernez-Klassen O."/>
            <person name="Kalinowski J."/>
            <person name="Goesmann A."/>
            <person name="Mussgnug J.H."/>
            <person name="Kruse O."/>
        </authorList>
    </citation>
    <scope>NUCLEOTIDE SEQUENCE [LARGE SCALE GENOMIC DNA]</scope>
    <source>
        <strain evidence="3 4">SAG 48.87</strain>
    </source>
</reference>
<evidence type="ECO:0000256" key="1">
    <source>
        <dbReference type="ARBA" id="ARBA00004430"/>
    </source>
</evidence>
<evidence type="ECO:0000313" key="3">
    <source>
        <dbReference type="EMBL" id="KIZ06741.1"/>
    </source>
</evidence>
<feature type="compositionally biased region" description="Gly residues" evidence="2">
    <location>
        <begin position="311"/>
        <end position="326"/>
    </location>
</feature>
<dbReference type="AlphaFoldDB" id="A0A0D2NQZ3"/>
<evidence type="ECO:0000256" key="2">
    <source>
        <dbReference type="SAM" id="MobiDB-lite"/>
    </source>
</evidence>
<proteinExistence type="predicted"/>
<name>A0A0D2NQZ3_9CHLO</name>
<dbReference type="EMBL" id="KK100335">
    <property type="protein sequence ID" value="KIZ06741.1"/>
    <property type="molecule type" value="Genomic_DNA"/>
</dbReference>
<accession>A0A0D2NQZ3</accession>
<protein>
    <submittedName>
        <fullName evidence="3">Uncharacterized protein</fullName>
    </submittedName>
</protein>
<dbReference type="KEGG" id="mng:MNEG_1206"/>
<dbReference type="GO" id="GO:0005930">
    <property type="term" value="C:axoneme"/>
    <property type="evidence" value="ECO:0007669"/>
    <property type="project" value="UniProtKB-SubCell"/>
</dbReference>
<organism evidence="3 4">
    <name type="scientific">Monoraphidium neglectum</name>
    <dbReference type="NCBI Taxonomy" id="145388"/>
    <lineage>
        <taxon>Eukaryota</taxon>
        <taxon>Viridiplantae</taxon>
        <taxon>Chlorophyta</taxon>
        <taxon>core chlorophytes</taxon>
        <taxon>Chlorophyceae</taxon>
        <taxon>CS clade</taxon>
        <taxon>Sphaeropleales</taxon>
        <taxon>Selenastraceae</taxon>
        <taxon>Monoraphidium</taxon>
    </lineage>
</organism>
<feature type="region of interest" description="Disordered" evidence="2">
    <location>
        <begin position="1"/>
        <end position="67"/>
    </location>
</feature>
<feature type="region of interest" description="Disordered" evidence="2">
    <location>
        <begin position="308"/>
        <end position="332"/>
    </location>
</feature>
<gene>
    <name evidence="3" type="ORF">MNEG_1206</name>
</gene>
<dbReference type="STRING" id="145388.A0A0D2NQZ3"/>
<sequence length="486" mass="49660">MAAAAAPQQQQQQPPQQNMDDDAWGPADDAHAGSARAAGSAGRASPGSGVRDPRDPSQSNCPAPRASVQEVLRLKPLLDLRLSPAAAASSSGSTASGMARRAERSCVPSLQSLALGVVARHVSELAAALSPDGCGWLPAEAKASLLAAARRRRELSDSVLLALADPAHTSLDVSGSRVGGAALLRAAERMPLLRALDVTGCERVSAGCLRKLPAAAPRLALLRLGGGGAAGEAAAKALPKVVPAIAPEVAGEEEGFAGGRGQPGVSHANRAAQPLAALAIAPTSTAGHFESKAGAAVVAAADSWEDLAGSGDNGGSGSGDGGGASLVGGTPSRTAAVPPSLVASSSGNGRLWELRVVVWPDCPRQTREALQLLCPRVVLNPPTLRPGALLGDLPRELDPGIPLDAAAFDVVGPAALEDINAADEARRAEQSGPSVADRFRQAYIDREERRRQRVARLAWLEQRRASRDKFRSSGGARALSGWLDAL</sequence>
<keyword evidence="4" id="KW-1185">Reference proteome</keyword>
<dbReference type="InterPro" id="IPR032675">
    <property type="entry name" value="LRR_dom_sf"/>
</dbReference>
<feature type="compositionally biased region" description="Low complexity" evidence="2">
    <location>
        <begin position="1"/>
        <end position="17"/>
    </location>
</feature>
<dbReference type="GeneID" id="25729384"/>
<dbReference type="OrthoDB" id="10257471at2759"/>
<feature type="compositionally biased region" description="Low complexity" evidence="2">
    <location>
        <begin position="32"/>
        <end position="49"/>
    </location>
</feature>
<comment type="subcellular location">
    <subcellularLocation>
        <location evidence="1">Cytoplasm</location>
        <location evidence="1">Cytoskeleton</location>
        <location evidence="1">Cilium axoneme</location>
    </subcellularLocation>
</comment>
<evidence type="ECO:0000313" key="4">
    <source>
        <dbReference type="Proteomes" id="UP000054498"/>
    </source>
</evidence>
<dbReference type="Gene3D" id="3.80.10.10">
    <property type="entry name" value="Ribonuclease Inhibitor"/>
    <property type="match status" value="1"/>
</dbReference>